<dbReference type="GO" id="GO:0008237">
    <property type="term" value="F:metallopeptidase activity"/>
    <property type="evidence" value="ECO:0007669"/>
    <property type="project" value="InterPro"/>
</dbReference>
<organism evidence="6 7">
    <name type="scientific">Flavobacterium potami</name>
    <dbReference type="NCBI Taxonomy" id="2872310"/>
    <lineage>
        <taxon>Bacteria</taxon>
        <taxon>Pseudomonadati</taxon>
        <taxon>Bacteroidota</taxon>
        <taxon>Flavobacteriia</taxon>
        <taxon>Flavobacteriales</taxon>
        <taxon>Flavobacteriaceae</taxon>
        <taxon>Flavobacterium</taxon>
    </lineage>
</organism>
<dbReference type="Pfam" id="PF01483">
    <property type="entry name" value="P_proprotein"/>
    <property type="match status" value="1"/>
</dbReference>
<proteinExistence type="predicted"/>
<dbReference type="InterPro" id="IPR024079">
    <property type="entry name" value="MetalloPept_cat_dom_sf"/>
</dbReference>
<evidence type="ECO:0000256" key="4">
    <source>
        <dbReference type="SAM" id="SignalP"/>
    </source>
</evidence>
<protein>
    <submittedName>
        <fullName evidence="6">T9SS type A sorting domain-containing protein</fullName>
    </submittedName>
</protein>
<dbReference type="Gene3D" id="3.40.390.10">
    <property type="entry name" value="Collagenase (Catalytic Domain)"/>
    <property type="match status" value="1"/>
</dbReference>
<evidence type="ECO:0000313" key="7">
    <source>
        <dbReference type="Proteomes" id="UP001139366"/>
    </source>
</evidence>
<keyword evidence="3" id="KW-0378">Hydrolase</keyword>
<dbReference type="Proteomes" id="UP001139366">
    <property type="component" value="Unassembled WGS sequence"/>
</dbReference>
<evidence type="ECO:0000256" key="2">
    <source>
        <dbReference type="ARBA" id="ARBA00022729"/>
    </source>
</evidence>
<dbReference type="SUPFAM" id="SSF49785">
    <property type="entry name" value="Galactose-binding domain-like"/>
    <property type="match status" value="1"/>
</dbReference>
<dbReference type="GO" id="GO:0004252">
    <property type="term" value="F:serine-type endopeptidase activity"/>
    <property type="evidence" value="ECO:0007669"/>
    <property type="project" value="InterPro"/>
</dbReference>
<gene>
    <name evidence="6" type="ORF">K6T82_12490</name>
</gene>
<reference evidence="6 7" key="1">
    <citation type="journal article" date="2023" name="Antonie Van Leeuwenhoek">
        <title>Flavobacterium potami sp. nov., a multi-metal resistance genes harbouring bacterium isolated from shallow river silt.</title>
        <authorList>
            <person name="Li S."/>
            <person name="Mao S."/>
            <person name="Mu W."/>
            <person name="Guo B."/>
            <person name="Li C."/>
            <person name="Zhu Q."/>
            <person name="Hou X."/>
            <person name="Zhao Y."/>
            <person name="Wei S."/>
            <person name="Liu H."/>
            <person name="Liu A."/>
        </authorList>
    </citation>
    <scope>NUCLEOTIDE SEQUENCE [LARGE SCALE GENOMIC DNA]</scope>
    <source>
        <strain evidence="6 7">17A</strain>
    </source>
</reference>
<evidence type="ECO:0000256" key="3">
    <source>
        <dbReference type="ARBA" id="ARBA00022801"/>
    </source>
</evidence>
<dbReference type="GO" id="GO:0006508">
    <property type="term" value="P:proteolysis"/>
    <property type="evidence" value="ECO:0007669"/>
    <property type="project" value="UniProtKB-KW"/>
</dbReference>
<evidence type="ECO:0000256" key="1">
    <source>
        <dbReference type="ARBA" id="ARBA00022670"/>
    </source>
</evidence>
<keyword evidence="7" id="KW-1185">Reference proteome</keyword>
<feature type="domain" description="P/Homo B" evidence="5">
    <location>
        <begin position="657"/>
        <end position="803"/>
    </location>
</feature>
<sequence>MKKQLLYLFFIFCCAGVNAQSTVLWQKVNSSSLTRKVSASDSNKLYYKLNAELFSSKLVSATNKTSKSNTAEITIPNYDGSLERFSVWESSNFDPELQAKYPEIRAYQGIGIDDKSAKIHFSVAPIGIQTMVFRVEKPTEFIEQNPDDKSEYVLFKSADNADSKMRLDCKTINSISESQSSTMGKTASNAKQFKTFRLALSCTGEYTAFFGGTKEGALAGMNATMTRVNGVFDKDLSVKLVLIANNDAVIYTNATTDPYSNASAGTADPGGTWGQEVQTTLTNVIGEANYDIGHLFGASGGGGNSGCIGCVCVSPTTSIPMGKGSAYTSPSNQRPLGDTFDIDFVAHEMGHQLGGTHTFSYKAEGLGTHYEPGSGSTIMGYAGVTGTYDIQNNSDDYFSYGSINQIQNNLAGKTCAVTTVIANNPPVINAGADYTIPISTPFVLTGTGTDPEGNSITYTWEQFDSAITTTGANSIAYATKPDGPMFRSFPPTASPVRYMPALSSVLNNQLTTTWESVSSIAKTMNFTLTGRDITAEYTAQTSTDAMVVTVSAAAGPFAVTSQNTDNIGWEKGSTQTVTWSVNNTNTLPGSANVNIRLSLDGGLTFPTVLASNTLNDGSETVLIPTGITPSTNCRLLIEPVNNIYYAVNKTPFAIGYNVTTSCSTYNFEGGYSTGNSSTFINKTITVPSSTGTISDVNVTVNVTHARFSDLEMQIVSPSGTVVSLFNKSCGSTNSTLALQFDDSGNALNCSTTTSQIVIPASALSAFNGQNPEGTWTFRVRDNVVGMLGTINSASVNICNTTYTLDTEDFQNVDFALFPNPNKGNFTIQFARDSVKDIKVYVHDILGKYVYNKTFQGSGYFIQDIQLPNVPAGVYFVTITDGEKRTVRKIIVN</sequence>
<dbReference type="Pfam" id="PF13583">
    <property type="entry name" value="Reprolysin_4"/>
    <property type="match status" value="1"/>
</dbReference>
<dbReference type="InterPro" id="IPR026444">
    <property type="entry name" value="Secre_tail"/>
</dbReference>
<dbReference type="Pfam" id="PF18962">
    <property type="entry name" value="Por_Secre_tail"/>
    <property type="match status" value="1"/>
</dbReference>
<dbReference type="SUPFAM" id="SSF55486">
    <property type="entry name" value="Metalloproteases ('zincins'), catalytic domain"/>
    <property type="match status" value="1"/>
</dbReference>
<keyword evidence="2 4" id="KW-0732">Signal</keyword>
<dbReference type="NCBIfam" id="TIGR04183">
    <property type="entry name" value="Por_Secre_tail"/>
    <property type="match status" value="1"/>
</dbReference>
<dbReference type="EMBL" id="JAINUY010000004">
    <property type="protein sequence ID" value="MBZ4035590.1"/>
    <property type="molecule type" value="Genomic_DNA"/>
</dbReference>
<evidence type="ECO:0000313" key="6">
    <source>
        <dbReference type="EMBL" id="MBZ4035590.1"/>
    </source>
</evidence>
<dbReference type="Gene3D" id="2.60.120.260">
    <property type="entry name" value="Galactose-binding domain-like"/>
    <property type="match status" value="1"/>
</dbReference>
<comment type="caution">
    <text evidence="6">The sequence shown here is derived from an EMBL/GenBank/DDBJ whole genome shotgun (WGS) entry which is preliminary data.</text>
</comment>
<keyword evidence="1" id="KW-0645">Protease</keyword>
<name>A0A9X1KQK9_9FLAO</name>
<accession>A0A9X1KQK9</accession>
<feature type="chain" id="PRO_5040871493" evidence="4">
    <location>
        <begin position="20"/>
        <end position="892"/>
    </location>
</feature>
<dbReference type="AlphaFoldDB" id="A0A9X1KQK9"/>
<dbReference type="InterPro" id="IPR002884">
    <property type="entry name" value="P_dom"/>
</dbReference>
<dbReference type="RefSeq" id="WP_223706219.1">
    <property type="nucleotide sequence ID" value="NZ_JAINUY010000004.1"/>
</dbReference>
<dbReference type="InterPro" id="IPR008979">
    <property type="entry name" value="Galactose-bd-like_sf"/>
</dbReference>
<feature type="signal peptide" evidence="4">
    <location>
        <begin position="1"/>
        <end position="19"/>
    </location>
</feature>
<dbReference type="PROSITE" id="PS51829">
    <property type="entry name" value="P_HOMO_B"/>
    <property type="match status" value="1"/>
</dbReference>
<evidence type="ECO:0000259" key="5">
    <source>
        <dbReference type="PROSITE" id="PS51829"/>
    </source>
</evidence>